<organism evidence="3">
    <name type="scientific">marine sediment metagenome</name>
    <dbReference type="NCBI Taxonomy" id="412755"/>
    <lineage>
        <taxon>unclassified sequences</taxon>
        <taxon>metagenomes</taxon>
        <taxon>ecological metagenomes</taxon>
    </lineage>
</organism>
<keyword evidence="2" id="KW-0472">Membrane</keyword>
<keyword evidence="2" id="KW-0812">Transmembrane</keyword>
<evidence type="ECO:0000313" key="3">
    <source>
        <dbReference type="EMBL" id="KKN06428.1"/>
    </source>
</evidence>
<keyword evidence="2" id="KW-1133">Transmembrane helix</keyword>
<feature type="compositionally biased region" description="Polar residues" evidence="1">
    <location>
        <begin position="326"/>
        <end position="353"/>
    </location>
</feature>
<feature type="transmembrane region" description="Helical" evidence="2">
    <location>
        <begin position="35"/>
        <end position="59"/>
    </location>
</feature>
<dbReference type="EMBL" id="LAZR01004693">
    <property type="protein sequence ID" value="KKN06428.1"/>
    <property type="molecule type" value="Genomic_DNA"/>
</dbReference>
<evidence type="ECO:0000256" key="2">
    <source>
        <dbReference type="SAM" id="Phobius"/>
    </source>
</evidence>
<reference evidence="3" key="1">
    <citation type="journal article" date="2015" name="Nature">
        <title>Complex archaea that bridge the gap between prokaryotes and eukaryotes.</title>
        <authorList>
            <person name="Spang A."/>
            <person name="Saw J.H."/>
            <person name="Jorgensen S.L."/>
            <person name="Zaremba-Niedzwiedzka K."/>
            <person name="Martijn J."/>
            <person name="Lind A.E."/>
            <person name="van Eijk R."/>
            <person name="Schleper C."/>
            <person name="Guy L."/>
            <person name="Ettema T.J."/>
        </authorList>
    </citation>
    <scope>NUCLEOTIDE SEQUENCE</scope>
</reference>
<feature type="region of interest" description="Disordered" evidence="1">
    <location>
        <begin position="321"/>
        <end position="353"/>
    </location>
</feature>
<feature type="region of interest" description="Disordered" evidence="1">
    <location>
        <begin position="371"/>
        <end position="390"/>
    </location>
</feature>
<gene>
    <name evidence="3" type="ORF">LCGC14_1077410</name>
</gene>
<proteinExistence type="predicted"/>
<dbReference type="AlphaFoldDB" id="A0A0F9QM43"/>
<sequence length="390" mass="41941">MQGLLSSESHSEEVSHIKSDVRELLTKLQLRHRRWAAVSTASVVSSVLLTVGGLILLWMGSLPSEINVVLPDIGSGVSSGGQPSEIPPGFMEALSVLEGTVGRIIAGSMVIMGFVRGVARQNLMSLAAGVGGGIFLANVSTVVTAIFGAGNTVSETYVDGTTIQPQALSEAVEERNWPEVTRLLDSLPRRDENAWMLQAQAEFKKQNLANSVTIIQQNELSEYFPSQTWLIESQYQASQPDKSYEMTQASRAFYAEKMDLNEMADSAFSTLKGTLPLTIVFGSVAFVLGRNRRTLESWLEPSDTLQETEQERIERLARVNKLPETVGNQPTTALPNTPRSGSSRSHISTQSRDASAGWVVAGLAMTTATLADSSCDSDPDAGDCGSGGEE</sequence>
<name>A0A0F9QM43_9ZZZZ</name>
<evidence type="ECO:0000256" key="1">
    <source>
        <dbReference type="SAM" id="MobiDB-lite"/>
    </source>
</evidence>
<feature type="transmembrane region" description="Helical" evidence="2">
    <location>
        <begin position="126"/>
        <end position="149"/>
    </location>
</feature>
<comment type="caution">
    <text evidence="3">The sequence shown here is derived from an EMBL/GenBank/DDBJ whole genome shotgun (WGS) entry which is preliminary data.</text>
</comment>
<feature type="transmembrane region" description="Helical" evidence="2">
    <location>
        <begin position="267"/>
        <end position="288"/>
    </location>
</feature>
<accession>A0A0F9QM43</accession>
<protein>
    <submittedName>
        <fullName evidence="3">Uncharacterized protein</fullName>
    </submittedName>
</protein>
<feature type="transmembrane region" description="Helical" evidence="2">
    <location>
        <begin position="100"/>
        <end position="119"/>
    </location>
</feature>